<protein>
    <recommendedName>
        <fullName evidence="3">RNase H type-1 domain-containing protein</fullName>
    </recommendedName>
</protein>
<evidence type="ECO:0008006" key="3">
    <source>
        <dbReference type="Google" id="ProtNLM"/>
    </source>
</evidence>
<evidence type="ECO:0000313" key="2">
    <source>
        <dbReference type="Proteomes" id="UP000289738"/>
    </source>
</evidence>
<gene>
    <name evidence="1" type="ORF">Ahy_A06g028068</name>
</gene>
<evidence type="ECO:0000313" key="1">
    <source>
        <dbReference type="EMBL" id="RYR53125.1"/>
    </source>
</evidence>
<accession>A0A445CQF3</accession>
<organism evidence="1 2">
    <name type="scientific">Arachis hypogaea</name>
    <name type="common">Peanut</name>
    <dbReference type="NCBI Taxonomy" id="3818"/>
    <lineage>
        <taxon>Eukaryota</taxon>
        <taxon>Viridiplantae</taxon>
        <taxon>Streptophyta</taxon>
        <taxon>Embryophyta</taxon>
        <taxon>Tracheophyta</taxon>
        <taxon>Spermatophyta</taxon>
        <taxon>Magnoliopsida</taxon>
        <taxon>eudicotyledons</taxon>
        <taxon>Gunneridae</taxon>
        <taxon>Pentapetalae</taxon>
        <taxon>rosids</taxon>
        <taxon>fabids</taxon>
        <taxon>Fabales</taxon>
        <taxon>Fabaceae</taxon>
        <taxon>Papilionoideae</taxon>
        <taxon>50 kb inversion clade</taxon>
        <taxon>dalbergioids sensu lato</taxon>
        <taxon>Dalbergieae</taxon>
        <taxon>Pterocarpus clade</taxon>
        <taxon>Arachis</taxon>
    </lineage>
</organism>
<dbReference type="Proteomes" id="UP000289738">
    <property type="component" value="Chromosome A06"/>
</dbReference>
<dbReference type="InterPro" id="IPR052929">
    <property type="entry name" value="RNase_H-like_EbsB-rel"/>
</dbReference>
<proteinExistence type="predicted"/>
<keyword evidence="2" id="KW-1185">Reference proteome</keyword>
<dbReference type="InterPro" id="IPR044730">
    <property type="entry name" value="RNase_H-like_dom_plant"/>
</dbReference>
<dbReference type="AlphaFoldDB" id="A0A445CQF3"/>
<sequence>MRLNAGTNYDLCSSKVGFLVWEVWKARNLAIYQKISPNPIMVIHKAKLMELEFAEMIEEPAKHATTSTRLGSRVTWRPPLQSWIKCNVDAAFMGAQSVGTMAIVFRDHNGTLLSGINSNIVAASPLDAEALATGAFWKDKRSNEAALADNLLLQMLIQTAAAEIRTEAEEGTTVAALPEELARMGYFTLIYGFQVWSCGSSSSNDGYEQDL</sequence>
<dbReference type="EMBL" id="SDMP01000006">
    <property type="protein sequence ID" value="RYR53125.1"/>
    <property type="molecule type" value="Genomic_DNA"/>
</dbReference>
<name>A0A445CQF3_ARAHY</name>
<dbReference type="PANTHER" id="PTHR47074:SF11">
    <property type="entry name" value="REVERSE TRANSCRIPTASE-LIKE PROTEIN"/>
    <property type="match status" value="1"/>
</dbReference>
<dbReference type="PANTHER" id="PTHR47074">
    <property type="entry name" value="BNAC02G40300D PROTEIN"/>
    <property type="match status" value="1"/>
</dbReference>
<dbReference type="STRING" id="3818.A0A445CQF3"/>
<reference evidence="1 2" key="1">
    <citation type="submission" date="2019-01" db="EMBL/GenBank/DDBJ databases">
        <title>Sequencing of cultivated peanut Arachis hypogaea provides insights into genome evolution and oil improvement.</title>
        <authorList>
            <person name="Chen X."/>
        </authorList>
    </citation>
    <scope>NUCLEOTIDE SEQUENCE [LARGE SCALE GENOMIC DNA]</scope>
    <source>
        <strain evidence="2">cv. Fuhuasheng</strain>
        <tissue evidence="1">Leaves</tissue>
    </source>
</reference>
<dbReference type="CDD" id="cd06222">
    <property type="entry name" value="RNase_H_like"/>
    <property type="match status" value="1"/>
</dbReference>
<comment type="caution">
    <text evidence="1">The sequence shown here is derived from an EMBL/GenBank/DDBJ whole genome shotgun (WGS) entry which is preliminary data.</text>
</comment>